<evidence type="ECO:0000313" key="2">
    <source>
        <dbReference type="Proteomes" id="UP001589810"/>
    </source>
</evidence>
<name>A0ABV6N766_9PSEU</name>
<dbReference type="NCBIfam" id="NF038155">
    <property type="entry name" value="lanthi_I_FDLD"/>
    <property type="match status" value="1"/>
</dbReference>
<sequence length="56" mass="6147">MTTRLDDFDLDIRIGDRPAAGVTTPATVTFPTDPRACDPFTQECPDTDSCHRTVCC</sequence>
<protein>
    <submittedName>
        <fullName evidence="1">FDLD family class I lanthipeptide</fullName>
    </submittedName>
</protein>
<proteinExistence type="predicted"/>
<reference evidence="1 2" key="1">
    <citation type="submission" date="2024-09" db="EMBL/GenBank/DDBJ databases">
        <authorList>
            <person name="Sun Q."/>
            <person name="Mori K."/>
        </authorList>
    </citation>
    <scope>NUCLEOTIDE SEQUENCE [LARGE SCALE GENOMIC DNA]</scope>
    <source>
        <strain evidence="1 2">TBRC 1432</strain>
    </source>
</reference>
<comment type="caution">
    <text evidence="1">The sequence shown here is derived from an EMBL/GenBank/DDBJ whole genome shotgun (WGS) entry which is preliminary data.</text>
</comment>
<accession>A0ABV6N766</accession>
<dbReference type="Proteomes" id="UP001589810">
    <property type="component" value="Unassembled WGS sequence"/>
</dbReference>
<dbReference type="EMBL" id="JBHLUD010000016">
    <property type="protein sequence ID" value="MFC0548451.1"/>
    <property type="molecule type" value="Genomic_DNA"/>
</dbReference>
<organism evidence="1 2">
    <name type="scientific">Kutzneria chonburiensis</name>
    <dbReference type="NCBI Taxonomy" id="1483604"/>
    <lineage>
        <taxon>Bacteria</taxon>
        <taxon>Bacillati</taxon>
        <taxon>Actinomycetota</taxon>
        <taxon>Actinomycetes</taxon>
        <taxon>Pseudonocardiales</taxon>
        <taxon>Pseudonocardiaceae</taxon>
        <taxon>Kutzneria</taxon>
    </lineage>
</organism>
<gene>
    <name evidence="1" type="ORF">ACFFH7_43580</name>
</gene>
<evidence type="ECO:0000313" key="1">
    <source>
        <dbReference type="EMBL" id="MFC0548451.1"/>
    </source>
</evidence>
<dbReference type="RefSeq" id="WP_273943855.1">
    <property type="nucleotide sequence ID" value="NZ_CP097263.1"/>
</dbReference>
<keyword evidence="2" id="KW-1185">Reference proteome</keyword>